<dbReference type="AlphaFoldDB" id="A0A0L0VQJ2"/>
<evidence type="ECO:0000313" key="2">
    <source>
        <dbReference type="EMBL" id="KNF01553.1"/>
    </source>
</evidence>
<gene>
    <name evidence="2" type="ORF">PSTG_05333</name>
</gene>
<dbReference type="Proteomes" id="UP000054564">
    <property type="component" value="Unassembled WGS sequence"/>
</dbReference>
<evidence type="ECO:0000313" key="3">
    <source>
        <dbReference type="Proteomes" id="UP000054564"/>
    </source>
</evidence>
<keyword evidence="3" id="KW-1185">Reference proteome</keyword>
<evidence type="ECO:0000256" key="1">
    <source>
        <dbReference type="SAM" id="MobiDB-lite"/>
    </source>
</evidence>
<feature type="compositionally biased region" description="Polar residues" evidence="1">
    <location>
        <begin position="60"/>
        <end position="69"/>
    </location>
</feature>
<proteinExistence type="predicted"/>
<protein>
    <submittedName>
        <fullName evidence="2">Uncharacterized protein</fullName>
    </submittedName>
</protein>
<name>A0A0L0VQJ2_9BASI</name>
<sequence>MVWNPEEKADFEWQSGWFIWIGLRPQRCCQANKTRDTLSGDDESSSSELEAADNPEDSDSLNLDNIEQASNEDEGDRYTSVGCRESLTKFWTRLCVVKEAPSLI</sequence>
<comment type="caution">
    <text evidence="2">The sequence shown here is derived from an EMBL/GenBank/DDBJ whole genome shotgun (WGS) entry which is preliminary data.</text>
</comment>
<organism evidence="2 3">
    <name type="scientific">Puccinia striiformis f. sp. tritici PST-78</name>
    <dbReference type="NCBI Taxonomy" id="1165861"/>
    <lineage>
        <taxon>Eukaryota</taxon>
        <taxon>Fungi</taxon>
        <taxon>Dikarya</taxon>
        <taxon>Basidiomycota</taxon>
        <taxon>Pucciniomycotina</taxon>
        <taxon>Pucciniomycetes</taxon>
        <taxon>Pucciniales</taxon>
        <taxon>Pucciniaceae</taxon>
        <taxon>Puccinia</taxon>
    </lineage>
</organism>
<feature type="region of interest" description="Disordered" evidence="1">
    <location>
        <begin position="33"/>
        <end position="79"/>
    </location>
</feature>
<feature type="compositionally biased region" description="Acidic residues" evidence="1">
    <location>
        <begin position="39"/>
        <end position="59"/>
    </location>
</feature>
<dbReference type="EMBL" id="AJIL01000029">
    <property type="protein sequence ID" value="KNF01553.1"/>
    <property type="molecule type" value="Genomic_DNA"/>
</dbReference>
<accession>A0A0L0VQJ2</accession>
<reference evidence="3" key="1">
    <citation type="submission" date="2014-03" db="EMBL/GenBank/DDBJ databases">
        <title>The Genome Sequence of Puccinia striiformis f. sp. tritici PST-78.</title>
        <authorList>
            <consortium name="The Broad Institute Genome Sequencing Platform"/>
            <person name="Cuomo C."/>
            <person name="Hulbert S."/>
            <person name="Chen X."/>
            <person name="Walker B."/>
            <person name="Young S.K."/>
            <person name="Zeng Q."/>
            <person name="Gargeya S."/>
            <person name="Fitzgerald M."/>
            <person name="Haas B."/>
            <person name="Abouelleil A."/>
            <person name="Alvarado L."/>
            <person name="Arachchi H.M."/>
            <person name="Berlin A.M."/>
            <person name="Chapman S.B."/>
            <person name="Goldberg J."/>
            <person name="Griggs A."/>
            <person name="Gujja S."/>
            <person name="Hansen M."/>
            <person name="Howarth C."/>
            <person name="Imamovic A."/>
            <person name="Larimer J."/>
            <person name="McCowan C."/>
            <person name="Montmayeur A."/>
            <person name="Murphy C."/>
            <person name="Neiman D."/>
            <person name="Pearson M."/>
            <person name="Priest M."/>
            <person name="Roberts A."/>
            <person name="Saif S."/>
            <person name="Shea T."/>
            <person name="Sisk P."/>
            <person name="Sykes S."/>
            <person name="Wortman J."/>
            <person name="Nusbaum C."/>
            <person name="Birren B."/>
        </authorList>
    </citation>
    <scope>NUCLEOTIDE SEQUENCE [LARGE SCALE GENOMIC DNA]</scope>
    <source>
        <strain evidence="3">race PST-78</strain>
    </source>
</reference>